<dbReference type="SUPFAM" id="SSF46785">
    <property type="entry name" value="Winged helix' DNA-binding domain"/>
    <property type="match status" value="1"/>
</dbReference>
<dbReference type="InterPro" id="IPR000847">
    <property type="entry name" value="LysR_HTH_N"/>
</dbReference>
<dbReference type="PRINTS" id="PR00039">
    <property type="entry name" value="HTHLYSR"/>
</dbReference>
<keyword evidence="2" id="KW-0805">Transcription regulation</keyword>
<dbReference type="Proteomes" id="UP000289794">
    <property type="component" value="Chromosome"/>
</dbReference>
<keyword evidence="4" id="KW-0804">Transcription</keyword>
<dbReference type="KEGG" id="bpro:PMF13cell1_05244"/>
<dbReference type="CDD" id="cd05466">
    <property type="entry name" value="PBP2_LTTR_substrate"/>
    <property type="match status" value="1"/>
</dbReference>
<evidence type="ECO:0000313" key="6">
    <source>
        <dbReference type="EMBL" id="QBE99665.1"/>
    </source>
</evidence>
<proteinExistence type="inferred from homology"/>
<comment type="similarity">
    <text evidence="1">Belongs to the LysR transcriptional regulatory family.</text>
</comment>
<reference evidence="6 7" key="1">
    <citation type="submission" date="2019-01" db="EMBL/GenBank/DDBJ databases">
        <title>PMF-metabolizing Aryl O-demethylase.</title>
        <authorList>
            <person name="Kim M."/>
        </authorList>
    </citation>
    <scope>NUCLEOTIDE SEQUENCE [LARGE SCALE GENOMIC DNA]</scope>
    <source>
        <strain evidence="6 7">PMF1</strain>
    </source>
</reference>
<dbReference type="Gene3D" id="3.40.190.290">
    <property type="match status" value="1"/>
</dbReference>
<dbReference type="InterPro" id="IPR036390">
    <property type="entry name" value="WH_DNA-bd_sf"/>
</dbReference>
<dbReference type="PROSITE" id="PS50931">
    <property type="entry name" value="HTH_LYSR"/>
    <property type="match status" value="1"/>
</dbReference>
<dbReference type="GO" id="GO:0032993">
    <property type="term" value="C:protein-DNA complex"/>
    <property type="evidence" value="ECO:0007669"/>
    <property type="project" value="TreeGrafter"/>
</dbReference>
<dbReference type="AlphaFoldDB" id="A0A4P6M633"/>
<dbReference type="EMBL" id="CP035945">
    <property type="protein sequence ID" value="QBE99665.1"/>
    <property type="molecule type" value="Genomic_DNA"/>
</dbReference>
<organism evidence="6 7">
    <name type="scientific">Blautia producta</name>
    <dbReference type="NCBI Taxonomy" id="33035"/>
    <lineage>
        <taxon>Bacteria</taxon>
        <taxon>Bacillati</taxon>
        <taxon>Bacillota</taxon>
        <taxon>Clostridia</taxon>
        <taxon>Lachnospirales</taxon>
        <taxon>Lachnospiraceae</taxon>
        <taxon>Blautia</taxon>
    </lineage>
</organism>
<evidence type="ECO:0000313" key="7">
    <source>
        <dbReference type="Proteomes" id="UP000289794"/>
    </source>
</evidence>
<evidence type="ECO:0000256" key="4">
    <source>
        <dbReference type="ARBA" id="ARBA00023163"/>
    </source>
</evidence>
<dbReference type="PANTHER" id="PTHR30346:SF0">
    <property type="entry name" value="HCA OPERON TRANSCRIPTIONAL ACTIVATOR HCAR"/>
    <property type="match status" value="1"/>
</dbReference>
<dbReference type="Gene3D" id="1.10.10.10">
    <property type="entry name" value="Winged helix-like DNA-binding domain superfamily/Winged helix DNA-binding domain"/>
    <property type="match status" value="1"/>
</dbReference>
<evidence type="ECO:0000256" key="2">
    <source>
        <dbReference type="ARBA" id="ARBA00023015"/>
    </source>
</evidence>
<dbReference type="SUPFAM" id="SSF53850">
    <property type="entry name" value="Periplasmic binding protein-like II"/>
    <property type="match status" value="1"/>
</dbReference>
<dbReference type="PANTHER" id="PTHR30346">
    <property type="entry name" value="TRANSCRIPTIONAL DUAL REGULATOR HCAR-RELATED"/>
    <property type="match status" value="1"/>
</dbReference>
<dbReference type="GO" id="GO:0003677">
    <property type="term" value="F:DNA binding"/>
    <property type="evidence" value="ECO:0007669"/>
    <property type="project" value="UniProtKB-KW"/>
</dbReference>
<dbReference type="InterPro" id="IPR036388">
    <property type="entry name" value="WH-like_DNA-bd_sf"/>
</dbReference>
<evidence type="ECO:0000256" key="3">
    <source>
        <dbReference type="ARBA" id="ARBA00023125"/>
    </source>
</evidence>
<accession>A0A4P6M633</accession>
<dbReference type="RefSeq" id="WP_029468000.1">
    <property type="nucleotide sequence ID" value="NZ_AP031439.1"/>
</dbReference>
<name>A0A4P6M633_9FIRM</name>
<dbReference type="FunFam" id="1.10.10.10:FF:000001">
    <property type="entry name" value="LysR family transcriptional regulator"/>
    <property type="match status" value="1"/>
</dbReference>
<evidence type="ECO:0000259" key="5">
    <source>
        <dbReference type="PROSITE" id="PS50931"/>
    </source>
</evidence>
<protein>
    <submittedName>
        <fullName evidence="6">HTH-type transcriptional regulator GltC</fullName>
    </submittedName>
</protein>
<sequence length="301" mass="34230">MTLQQLRYVASIAEYGSLSKAARELYIAQPSLSKSIAELEKEIQKSLFVRTPRGVLFTDEGTEFLAYARQVLQQMDTLEKRYEIGSVSKHYFTVSSQHYPFASEAFSKVVDSVKDELYEFMYIETQTQDIIDNVKSLKSEVGLLYLSPLNSTVIKRVIKESHLIFEPIFETLPYACMRRDHPLGQKAGLTLSDLAPYPFLSYNQSHSNTYSMSEIILEPFHINKHLIVSDRSSATSLMLHSDAYCITAGSYPGTLHDESWVYIPIYGQGKLTVGQIRNEHMMISKLALRFLEALQEIVGDI</sequence>
<dbReference type="Pfam" id="PF00126">
    <property type="entry name" value="HTH_1"/>
    <property type="match status" value="1"/>
</dbReference>
<dbReference type="GO" id="GO:0003700">
    <property type="term" value="F:DNA-binding transcription factor activity"/>
    <property type="evidence" value="ECO:0007669"/>
    <property type="project" value="InterPro"/>
</dbReference>
<feature type="domain" description="HTH lysR-type" evidence="5">
    <location>
        <begin position="1"/>
        <end position="58"/>
    </location>
</feature>
<dbReference type="InterPro" id="IPR005119">
    <property type="entry name" value="LysR_subst-bd"/>
</dbReference>
<keyword evidence="3" id="KW-0238">DNA-binding</keyword>
<dbReference type="Pfam" id="PF03466">
    <property type="entry name" value="LysR_substrate"/>
    <property type="match status" value="1"/>
</dbReference>
<evidence type="ECO:0000256" key="1">
    <source>
        <dbReference type="ARBA" id="ARBA00009437"/>
    </source>
</evidence>
<gene>
    <name evidence="6" type="primary">gltC_2</name>
    <name evidence="6" type="ORF">PMF13cell1_05244</name>
</gene>